<dbReference type="HAMAP" id="MF_02078">
    <property type="entry name" value="MurJ_MviN"/>
    <property type="match status" value="1"/>
</dbReference>
<gene>
    <name evidence="10" type="primary">mviN_2</name>
    <name evidence="8" type="synonym">murJ</name>
    <name evidence="10" type="ORF">ERS852471_01864</name>
</gene>
<feature type="transmembrane region" description="Helical" evidence="8">
    <location>
        <begin position="226"/>
        <end position="248"/>
    </location>
</feature>
<evidence type="ECO:0000256" key="7">
    <source>
        <dbReference type="ARBA" id="ARBA00023136"/>
    </source>
</evidence>
<comment type="similarity">
    <text evidence="8 9">Belongs to the MurJ/MviN family.</text>
</comment>
<feature type="transmembrane region" description="Helical" evidence="8">
    <location>
        <begin position="54"/>
        <end position="73"/>
    </location>
</feature>
<evidence type="ECO:0000256" key="9">
    <source>
        <dbReference type="PIRNR" id="PIRNR002869"/>
    </source>
</evidence>
<evidence type="ECO:0000313" key="10">
    <source>
        <dbReference type="EMBL" id="CUO60003.1"/>
    </source>
</evidence>
<comment type="function">
    <text evidence="8 9">Involved in peptidoglycan biosynthesis. Transports lipid-linked peptidoglycan precursors from the inner to the outer leaflet of the cytoplasmic membrane.</text>
</comment>
<keyword evidence="5 8" id="KW-0573">Peptidoglycan synthesis</keyword>
<evidence type="ECO:0000256" key="1">
    <source>
        <dbReference type="ARBA" id="ARBA00004651"/>
    </source>
</evidence>
<evidence type="ECO:0000256" key="5">
    <source>
        <dbReference type="ARBA" id="ARBA00022984"/>
    </source>
</evidence>
<dbReference type="PANTHER" id="PTHR47019:SF1">
    <property type="entry name" value="LIPID II FLIPPASE MURJ"/>
    <property type="match status" value="1"/>
</dbReference>
<dbReference type="AlphaFoldDB" id="A0A174GC32"/>
<feature type="transmembrane region" description="Helical" evidence="8">
    <location>
        <begin position="300"/>
        <end position="324"/>
    </location>
</feature>
<dbReference type="InterPro" id="IPR004268">
    <property type="entry name" value="MurJ"/>
</dbReference>
<keyword evidence="6 8" id="KW-1133">Transmembrane helix</keyword>
<accession>A0A174GC32</accession>
<comment type="pathway">
    <text evidence="8">Cell wall biogenesis; peptidoglycan biosynthesis.</text>
</comment>
<feature type="transmembrane region" description="Helical" evidence="8">
    <location>
        <begin position="183"/>
        <end position="206"/>
    </location>
</feature>
<evidence type="ECO:0000256" key="8">
    <source>
        <dbReference type="HAMAP-Rule" id="MF_02078"/>
    </source>
</evidence>
<keyword evidence="4 8" id="KW-0133">Cell shape</keyword>
<evidence type="ECO:0000256" key="4">
    <source>
        <dbReference type="ARBA" id="ARBA00022960"/>
    </source>
</evidence>
<dbReference type="EMBL" id="CYZX01000011">
    <property type="protein sequence ID" value="CUO60003.1"/>
    <property type="molecule type" value="Genomic_DNA"/>
</dbReference>
<keyword evidence="8 9" id="KW-0813">Transport</keyword>
<evidence type="ECO:0000313" key="11">
    <source>
        <dbReference type="Proteomes" id="UP000095594"/>
    </source>
</evidence>
<feature type="transmembrane region" description="Helical" evidence="8">
    <location>
        <begin position="469"/>
        <end position="492"/>
    </location>
</feature>
<keyword evidence="7 8" id="KW-0472">Membrane</keyword>
<evidence type="ECO:0000256" key="6">
    <source>
        <dbReference type="ARBA" id="ARBA00022989"/>
    </source>
</evidence>
<feature type="transmembrane region" description="Helical" evidence="8">
    <location>
        <begin position="157"/>
        <end position="177"/>
    </location>
</feature>
<feature type="transmembrane region" description="Helical" evidence="8">
    <location>
        <begin position="268"/>
        <end position="288"/>
    </location>
</feature>
<dbReference type="Proteomes" id="UP000095594">
    <property type="component" value="Unassembled WGS sequence"/>
</dbReference>
<dbReference type="NCBIfam" id="TIGR01695">
    <property type="entry name" value="murJ_mviN"/>
    <property type="match status" value="1"/>
</dbReference>
<reference evidence="10 11" key="1">
    <citation type="submission" date="2015-09" db="EMBL/GenBank/DDBJ databases">
        <authorList>
            <consortium name="Pathogen Informatics"/>
        </authorList>
    </citation>
    <scope>NUCLEOTIDE SEQUENCE [LARGE SCALE GENOMIC DNA]</scope>
    <source>
        <strain evidence="10 11">2789STDY5834856</strain>
    </source>
</reference>
<keyword evidence="8 9" id="KW-0961">Cell wall biogenesis/degradation</keyword>
<dbReference type="GO" id="GO:0005886">
    <property type="term" value="C:plasma membrane"/>
    <property type="evidence" value="ECO:0007669"/>
    <property type="project" value="UniProtKB-SubCell"/>
</dbReference>
<feature type="transmembrane region" description="Helical" evidence="8">
    <location>
        <begin position="344"/>
        <end position="367"/>
    </location>
</feature>
<keyword evidence="3 8" id="KW-0812">Transmembrane</keyword>
<feature type="transmembrane region" description="Helical" evidence="8">
    <location>
        <begin position="445"/>
        <end position="463"/>
    </location>
</feature>
<dbReference type="InterPro" id="IPR051050">
    <property type="entry name" value="Lipid_II_flippase_MurJ/MviN"/>
</dbReference>
<feature type="transmembrane region" description="Helical" evidence="8">
    <location>
        <begin position="85"/>
        <end position="107"/>
    </location>
</feature>
<dbReference type="CDD" id="cd13123">
    <property type="entry name" value="MATE_MurJ_like"/>
    <property type="match status" value="1"/>
</dbReference>
<proteinExistence type="inferred from homology"/>
<organism evidence="10 11">
    <name type="scientific">Clostridium disporicum</name>
    <dbReference type="NCBI Taxonomy" id="84024"/>
    <lineage>
        <taxon>Bacteria</taxon>
        <taxon>Bacillati</taxon>
        <taxon>Bacillota</taxon>
        <taxon>Clostridia</taxon>
        <taxon>Eubacteriales</taxon>
        <taxon>Clostridiaceae</taxon>
        <taxon>Clostridium</taxon>
    </lineage>
</organism>
<dbReference type="OrthoDB" id="9804143at2"/>
<dbReference type="Pfam" id="PF03023">
    <property type="entry name" value="MurJ"/>
    <property type="match status" value="1"/>
</dbReference>
<dbReference type="GO" id="GO:0009252">
    <property type="term" value="P:peptidoglycan biosynthetic process"/>
    <property type="evidence" value="ECO:0007669"/>
    <property type="project" value="UniProtKB-UniRule"/>
</dbReference>
<dbReference type="GO" id="GO:0008360">
    <property type="term" value="P:regulation of cell shape"/>
    <property type="evidence" value="ECO:0007669"/>
    <property type="project" value="UniProtKB-UniRule"/>
</dbReference>
<protein>
    <recommendedName>
        <fullName evidence="8">Probable lipid II flippase MurJ</fullName>
    </recommendedName>
</protein>
<sequence>MKGNKIFKATFVVMIVTLLSRVLGMVRDILVASNFGAGVYTDAYKAAVSIPDNLFTIIGLAISTVFIPMISKVKYEKGKEEMFKFSNNIISILSAISVLLLVFGLIFTKDLVKIVATGFDQERMDLAITLTKISLINLLFLSINVCFLSMLQVCEKFILPSILGLFLNLPMIIYLVLFKDISILGLTVANVIGNALRVVVQIPALYKEGYRIIPHINLKDERIKRVLILVVPVIIGAGANSLNMIVDLNISSTLDVGSMSALDYAQKIIVFINTAITTSIVSVLYPVMSNKLNEGDNEGFLTYLCKSIVIISLLLIPIAFAIILLNKEIVTAFYGRNQFGASAITLTSIALLGYSMQIPFLGVRDILNSSLFSMQKTKITTINGVIGVVVNIVLSITLSRKIGLLGVAIASSIASAVTAILLFYSTKKVIGNIDLRDMLKSLSKITISAFIMIFIVKIVNDFLGISNPFMVLIIDGAIGSIVFFTGCIVLRVKELKEILDMLLKKFIRKEVR</sequence>
<evidence type="ECO:0000256" key="3">
    <source>
        <dbReference type="ARBA" id="ARBA00022692"/>
    </source>
</evidence>
<dbReference type="PANTHER" id="PTHR47019">
    <property type="entry name" value="LIPID II FLIPPASE MURJ"/>
    <property type="match status" value="1"/>
</dbReference>
<name>A0A174GC32_9CLOT</name>
<evidence type="ECO:0000256" key="2">
    <source>
        <dbReference type="ARBA" id="ARBA00022475"/>
    </source>
</evidence>
<dbReference type="PRINTS" id="PR01806">
    <property type="entry name" value="VIRFACTRMVIN"/>
</dbReference>
<feature type="transmembrane region" description="Helical" evidence="8">
    <location>
        <begin position="127"/>
        <end position="150"/>
    </location>
</feature>
<feature type="transmembrane region" description="Helical" evidence="8">
    <location>
        <begin position="379"/>
        <end position="398"/>
    </location>
</feature>
<dbReference type="UniPathway" id="UPA00219"/>
<dbReference type="GO" id="GO:0034204">
    <property type="term" value="P:lipid translocation"/>
    <property type="evidence" value="ECO:0007669"/>
    <property type="project" value="TreeGrafter"/>
</dbReference>
<comment type="subcellular location">
    <subcellularLocation>
        <location evidence="1 8">Cell membrane</location>
        <topology evidence="1 8">Multi-pass membrane protein</topology>
    </subcellularLocation>
</comment>
<keyword evidence="2 8" id="KW-1003">Cell membrane</keyword>
<dbReference type="GO" id="GO:0071555">
    <property type="term" value="P:cell wall organization"/>
    <property type="evidence" value="ECO:0007669"/>
    <property type="project" value="UniProtKB-UniRule"/>
</dbReference>
<dbReference type="RefSeq" id="WP_055265920.1">
    <property type="nucleotide sequence ID" value="NZ_CABIXQ010000011.1"/>
</dbReference>
<feature type="transmembrane region" description="Helical" evidence="8">
    <location>
        <begin position="404"/>
        <end position="424"/>
    </location>
</feature>
<dbReference type="PIRSF" id="PIRSF002869">
    <property type="entry name" value="MviN"/>
    <property type="match status" value="1"/>
</dbReference>
<dbReference type="GO" id="GO:0015648">
    <property type="term" value="F:lipid-linked peptidoglycan transporter activity"/>
    <property type="evidence" value="ECO:0007669"/>
    <property type="project" value="UniProtKB-UniRule"/>
</dbReference>